<keyword evidence="4 6" id="KW-0067">ATP-binding</keyword>
<evidence type="ECO:0000256" key="1">
    <source>
        <dbReference type="ARBA" id="ARBA00022741"/>
    </source>
</evidence>
<keyword evidence="2 6" id="KW-0378">Hydrolase</keyword>
<dbReference type="InterPro" id="IPR014001">
    <property type="entry name" value="Helicase_ATP-bd"/>
</dbReference>
<dbReference type="SMART" id="SM00487">
    <property type="entry name" value="DEXDc"/>
    <property type="match status" value="1"/>
</dbReference>
<evidence type="ECO:0000256" key="6">
    <source>
        <dbReference type="RuleBase" id="RU000492"/>
    </source>
</evidence>
<dbReference type="CDD" id="cd18787">
    <property type="entry name" value="SF2_C_DEAD"/>
    <property type="match status" value="1"/>
</dbReference>
<feature type="compositionally biased region" description="Basic and acidic residues" evidence="8">
    <location>
        <begin position="74"/>
        <end position="86"/>
    </location>
</feature>
<dbReference type="InterPro" id="IPR027417">
    <property type="entry name" value="P-loop_NTPase"/>
</dbReference>
<evidence type="ECO:0000256" key="4">
    <source>
        <dbReference type="ARBA" id="ARBA00022840"/>
    </source>
</evidence>
<feature type="region of interest" description="Disordered" evidence="8">
    <location>
        <begin position="69"/>
        <end position="106"/>
    </location>
</feature>
<dbReference type="SMART" id="SM00490">
    <property type="entry name" value="HELICc"/>
    <property type="match status" value="1"/>
</dbReference>
<dbReference type="GO" id="GO:0003723">
    <property type="term" value="F:RNA binding"/>
    <property type="evidence" value="ECO:0007669"/>
    <property type="project" value="UniProtKB-UniRule"/>
</dbReference>
<comment type="catalytic activity">
    <reaction evidence="7">
        <text>ATP + H2O = ADP + phosphate + H(+)</text>
        <dbReference type="Rhea" id="RHEA:13065"/>
        <dbReference type="ChEBI" id="CHEBI:15377"/>
        <dbReference type="ChEBI" id="CHEBI:15378"/>
        <dbReference type="ChEBI" id="CHEBI:30616"/>
        <dbReference type="ChEBI" id="CHEBI:43474"/>
        <dbReference type="ChEBI" id="CHEBI:456216"/>
        <dbReference type="EC" id="3.6.4.13"/>
    </reaction>
</comment>
<dbReference type="SUPFAM" id="SSF52540">
    <property type="entry name" value="P-loop containing nucleoside triphosphate hydrolases"/>
    <property type="match status" value="1"/>
</dbReference>
<reference evidence="11" key="1">
    <citation type="submission" date="2021-01" db="EMBL/GenBank/DDBJ databases">
        <authorList>
            <person name="Corre E."/>
            <person name="Pelletier E."/>
            <person name="Niang G."/>
            <person name="Scheremetjew M."/>
            <person name="Finn R."/>
            <person name="Kale V."/>
            <person name="Holt S."/>
            <person name="Cochrane G."/>
            <person name="Meng A."/>
            <person name="Brown T."/>
            <person name="Cohen L."/>
        </authorList>
    </citation>
    <scope>NUCLEOTIDE SEQUENCE</scope>
    <source>
        <strain evidence="11">10249 10 AB</strain>
    </source>
</reference>
<keyword evidence="1 6" id="KW-0547">Nucleotide-binding</keyword>
<feature type="domain" description="Helicase ATP-binding" evidence="9">
    <location>
        <begin position="165"/>
        <end position="458"/>
    </location>
</feature>
<dbReference type="AlphaFoldDB" id="A0A7S4EEM3"/>
<dbReference type="GO" id="GO:0003724">
    <property type="term" value="F:RNA helicase activity"/>
    <property type="evidence" value="ECO:0007669"/>
    <property type="project" value="UniProtKB-EC"/>
</dbReference>
<comment type="similarity">
    <text evidence="6">Belongs to the DEAD box helicase family.</text>
</comment>
<evidence type="ECO:0000256" key="5">
    <source>
        <dbReference type="ARBA" id="ARBA00022884"/>
    </source>
</evidence>
<dbReference type="EMBL" id="HBIX01000133">
    <property type="protein sequence ID" value="CAE0707398.1"/>
    <property type="molecule type" value="Transcribed_RNA"/>
</dbReference>
<dbReference type="InterPro" id="IPR001650">
    <property type="entry name" value="Helicase_C-like"/>
</dbReference>
<evidence type="ECO:0000313" key="11">
    <source>
        <dbReference type="EMBL" id="CAE0707398.1"/>
    </source>
</evidence>
<accession>A0A7S4EEM3</accession>
<evidence type="ECO:0000259" key="10">
    <source>
        <dbReference type="PROSITE" id="PS51194"/>
    </source>
</evidence>
<gene>
    <name evidence="11" type="ORF">PAUS00366_LOCUS118</name>
</gene>
<dbReference type="CDD" id="cd17956">
    <property type="entry name" value="DEADc_DDX51"/>
    <property type="match status" value="1"/>
</dbReference>
<organism evidence="11">
    <name type="scientific">Pseudo-nitzschia australis</name>
    <dbReference type="NCBI Taxonomy" id="44445"/>
    <lineage>
        <taxon>Eukaryota</taxon>
        <taxon>Sar</taxon>
        <taxon>Stramenopiles</taxon>
        <taxon>Ochrophyta</taxon>
        <taxon>Bacillariophyta</taxon>
        <taxon>Bacillariophyceae</taxon>
        <taxon>Bacillariophycidae</taxon>
        <taxon>Bacillariales</taxon>
        <taxon>Bacillariaceae</taxon>
        <taxon>Pseudo-nitzschia</taxon>
    </lineage>
</organism>
<evidence type="ECO:0000256" key="3">
    <source>
        <dbReference type="ARBA" id="ARBA00022806"/>
    </source>
</evidence>
<feature type="domain" description="Helicase C-terminal" evidence="10">
    <location>
        <begin position="520"/>
        <end position="688"/>
    </location>
</feature>
<sequence>MTEKENETKSRRQEPKDSTVLEKESKSEAAFRVIAPETEGALSSQKNLSGKITAEAFDDLDLTDDAWLASSSSSKKDPATKEQRNDGDDENEDDSASPIYMSSSTFDPSDEIERALEMTRLPIVEAARRWGMADFLVRNLISNGHKHFFPIQALVIPDVIVAERHMTSLRVRDICCAAPTGSGKTLAFVLPVLNALAARKVRRLRALVILPSRDLAQQVYEVFDAYKRGSKNDLQIGLAIGQTDFQAEQKRLIFGDDKENVNGKSWTQLRNSLDPGNINLALDAMKEQLRSDKGINGKTKNLDSNNRTPRIPAGGISAVDVLVCTPGRLVDHLDNTPGFTLQHLRWLVIDEADRLLSQSFHGWIQRVLDCVHALPTPSSQIIGEDRNQDEGEDVITIDPITHRRSEHDPFVDNISSAAIGPPSNINQRIQLRKLLYSATLTKDPQKLSSLRLVNPKYFNAHDLKRRQNKMLLNKECDIGANSRNQKLEGSLYRMPEQLKECTVECTAEQKPIVLLALILERLKEYRELEESAASSLSEKPEKNTIVVFASSLESTHRLTRLLQLLWQAADYGTTPVEFSSALNQHQRSKLMKCCNDPNDRTVSVLVCSDGMSRGMDLASCRAVIHYDVPGMAKTYVHRCGRTARAGQEGTAIALLKGKGQAGQFARLRRLIALPERVTRVSVKISLVRDAVSLYKHCVSRLRDVLAAEDRNELKPTDPDLTRWLPTNEHDSRESVSDSDSDDSSTSASSMSLE</sequence>
<dbReference type="Pfam" id="PF00270">
    <property type="entry name" value="DEAD"/>
    <property type="match status" value="2"/>
</dbReference>
<keyword evidence="5 7" id="KW-0694">RNA-binding</keyword>
<feature type="region of interest" description="Disordered" evidence="8">
    <location>
        <begin position="1"/>
        <end position="48"/>
    </location>
</feature>
<dbReference type="GO" id="GO:0016787">
    <property type="term" value="F:hydrolase activity"/>
    <property type="evidence" value="ECO:0007669"/>
    <property type="project" value="UniProtKB-KW"/>
</dbReference>
<dbReference type="Gene3D" id="3.40.50.300">
    <property type="entry name" value="P-loop containing nucleotide triphosphate hydrolases"/>
    <property type="match status" value="2"/>
</dbReference>
<evidence type="ECO:0000256" key="8">
    <source>
        <dbReference type="SAM" id="MobiDB-lite"/>
    </source>
</evidence>
<dbReference type="GO" id="GO:0005524">
    <property type="term" value="F:ATP binding"/>
    <property type="evidence" value="ECO:0007669"/>
    <property type="project" value="UniProtKB-UniRule"/>
</dbReference>
<name>A0A7S4EEM3_9STRA</name>
<evidence type="ECO:0000256" key="7">
    <source>
        <dbReference type="RuleBase" id="RU365068"/>
    </source>
</evidence>
<dbReference type="PROSITE" id="PS00039">
    <property type="entry name" value="DEAD_ATP_HELICASE"/>
    <property type="match status" value="1"/>
</dbReference>
<dbReference type="InterPro" id="IPR000629">
    <property type="entry name" value="RNA-helicase_DEAD-box_CS"/>
</dbReference>
<feature type="compositionally biased region" description="Basic and acidic residues" evidence="8">
    <location>
        <begin position="1"/>
        <end position="29"/>
    </location>
</feature>
<dbReference type="PROSITE" id="PS51194">
    <property type="entry name" value="HELICASE_CTER"/>
    <property type="match status" value="1"/>
</dbReference>
<keyword evidence="3 6" id="KW-0347">Helicase</keyword>
<comment type="domain">
    <text evidence="7">The Q motif is unique to and characteristic of the DEAD box family of RNA helicases and controls ATP binding and hydrolysis.</text>
</comment>
<dbReference type="EC" id="3.6.4.13" evidence="7"/>
<dbReference type="PANTHER" id="PTHR24031">
    <property type="entry name" value="RNA HELICASE"/>
    <property type="match status" value="1"/>
</dbReference>
<dbReference type="Pfam" id="PF00271">
    <property type="entry name" value="Helicase_C"/>
    <property type="match status" value="1"/>
</dbReference>
<dbReference type="PROSITE" id="PS51192">
    <property type="entry name" value="HELICASE_ATP_BIND_1"/>
    <property type="match status" value="1"/>
</dbReference>
<dbReference type="InterPro" id="IPR011545">
    <property type="entry name" value="DEAD/DEAH_box_helicase_dom"/>
</dbReference>
<protein>
    <recommendedName>
        <fullName evidence="7">ATP-dependent RNA helicase</fullName>
        <ecNumber evidence="7">3.6.4.13</ecNumber>
    </recommendedName>
</protein>
<evidence type="ECO:0000256" key="2">
    <source>
        <dbReference type="ARBA" id="ARBA00022801"/>
    </source>
</evidence>
<comment type="function">
    <text evidence="7">RNA helicase.</text>
</comment>
<proteinExistence type="inferred from homology"/>
<feature type="compositionally biased region" description="Low complexity" evidence="8">
    <location>
        <begin position="743"/>
        <end position="753"/>
    </location>
</feature>
<evidence type="ECO:0000259" key="9">
    <source>
        <dbReference type="PROSITE" id="PS51192"/>
    </source>
</evidence>
<feature type="region of interest" description="Disordered" evidence="8">
    <location>
        <begin position="714"/>
        <end position="753"/>
    </location>
</feature>